<comment type="similarity">
    <text evidence="5">Belongs to the MoaD family. MOCS2A subfamily.</text>
</comment>
<dbReference type="PANTHER" id="PTHR33359:SF1">
    <property type="entry name" value="MOLYBDOPTERIN SYNTHASE SULFUR CARRIER SUBUNIT"/>
    <property type="match status" value="1"/>
</dbReference>
<dbReference type="AlphaFoldDB" id="C1H7U6"/>
<gene>
    <name evidence="5" type="primary">cnxG</name>
    <name evidence="6" type="ORF">PAAG_06837</name>
</gene>
<proteinExistence type="inferred from homology"/>
<keyword evidence="7" id="KW-1185">Reference proteome</keyword>
<keyword evidence="2 5" id="KW-0597">Phosphoprotein</keyword>
<dbReference type="InterPro" id="IPR044672">
    <property type="entry name" value="MOCS2A"/>
</dbReference>
<dbReference type="EMBL" id="KN294011">
    <property type="protein sequence ID" value="EEH36419.1"/>
    <property type="molecule type" value="Genomic_DNA"/>
</dbReference>
<comment type="pathway">
    <text evidence="5">Cofactor biosynthesis; molybdopterin biosynthesis.</text>
</comment>
<dbReference type="GO" id="GO:1990133">
    <property type="term" value="C:molybdopterin adenylyltransferase complex"/>
    <property type="evidence" value="ECO:0007669"/>
    <property type="project" value="TreeGrafter"/>
</dbReference>
<dbReference type="PANTHER" id="PTHR33359">
    <property type="entry name" value="MOLYBDOPTERIN SYNTHASE SULFUR CARRIER SUBUNIT"/>
    <property type="match status" value="1"/>
</dbReference>
<dbReference type="InterPro" id="IPR012675">
    <property type="entry name" value="Beta-grasp_dom_sf"/>
</dbReference>
<dbReference type="HOGENOM" id="CLU_114601_6_1_1"/>
<comment type="subcellular location">
    <subcellularLocation>
        <location evidence="5">Cytoplasm</location>
    </subcellularLocation>
</comment>
<comment type="PTM">
    <text evidence="5">C-terminal thiocarboxylation occurs in 2 steps, it is first acyl-adenylated (-COAMP) via the hesA/moeB/thiF part of UBA4, then thiocarboxylated (-COSH) via the rhodanese domain of UBA4.</text>
</comment>
<evidence type="ECO:0000313" key="7">
    <source>
        <dbReference type="Proteomes" id="UP000002059"/>
    </source>
</evidence>
<sequence>MTPPTFQIHYFATASSYTKKQTETLPAPLPLSKLFDLLESRYPGIKEKVLVSCAVSVGLEYVDVDADVVNVDGKERKDARDVRIIGPGEEVAIIPPVSSG</sequence>
<evidence type="ECO:0000256" key="5">
    <source>
        <dbReference type="HAMAP-Rule" id="MF_03051"/>
    </source>
</evidence>
<evidence type="ECO:0000256" key="3">
    <source>
        <dbReference type="ARBA" id="ARBA00022741"/>
    </source>
</evidence>
<evidence type="ECO:0000256" key="2">
    <source>
        <dbReference type="ARBA" id="ARBA00022553"/>
    </source>
</evidence>
<dbReference type="KEGG" id="pbl:PAAG_06837"/>
<protein>
    <recommendedName>
        <fullName evidence="5">Molybdopterin synthase sulfur carrier subunit</fullName>
    </recommendedName>
    <alternativeName>
        <fullName evidence="5">Common component for nitrate reductase and xanthine dehydrogenase protein G</fullName>
    </alternativeName>
    <alternativeName>
        <fullName evidence="5">Molybdenum cofactor synthesis protein 2 small subunit</fullName>
    </alternativeName>
    <alternativeName>
        <fullName evidence="5">Molybdenum cofactor synthesis protein 2A</fullName>
    </alternativeName>
    <alternativeName>
        <fullName evidence="5">Sulfur carrier protein MOCS2A</fullName>
        <shortName evidence="5">MOCS2A</shortName>
    </alternativeName>
</protein>
<keyword evidence="3 5" id="KW-0547">Nucleotide-binding</keyword>
<evidence type="ECO:0000256" key="4">
    <source>
        <dbReference type="ARBA" id="ARBA00023150"/>
    </source>
</evidence>
<feature type="modified residue" description="1-thioglycine; alternate" evidence="5">
    <location>
        <position position="100"/>
    </location>
</feature>
<accession>C1H7U6</accession>
<dbReference type="InterPro" id="IPR028887">
    <property type="entry name" value="MOCS2A_euk"/>
</dbReference>
<evidence type="ECO:0000256" key="1">
    <source>
        <dbReference type="ARBA" id="ARBA00022490"/>
    </source>
</evidence>
<dbReference type="OMA" id="IECNDEV"/>
<dbReference type="CDD" id="cd00754">
    <property type="entry name" value="Ubl_MoaD"/>
    <property type="match status" value="1"/>
</dbReference>
<dbReference type="GO" id="GO:0000166">
    <property type="term" value="F:nucleotide binding"/>
    <property type="evidence" value="ECO:0007669"/>
    <property type="project" value="UniProtKB-KW"/>
</dbReference>
<dbReference type="RefSeq" id="XP_002791291.1">
    <property type="nucleotide sequence ID" value="XM_002791245.2"/>
</dbReference>
<dbReference type="GeneID" id="9094548"/>
<dbReference type="Proteomes" id="UP000002059">
    <property type="component" value="Partially assembled WGS sequence"/>
</dbReference>
<organism evidence="6 7">
    <name type="scientific">Paracoccidioides lutzii (strain ATCC MYA-826 / Pb01)</name>
    <name type="common">Paracoccidioides brasiliensis</name>
    <dbReference type="NCBI Taxonomy" id="502779"/>
    <lineage>
        <taxon>Eukaryota</taxon>
        <taxon>Fungi</taxon>
        <taxon>Dikarya</taxon>
        <taxon>Ascomycota</taxon>
        <taxon>Pezizomycotina</taxon>
        <taxon>Eurotiomycetes</taxon>
        <taxon>Eurotiomycetidae</taxon>
        <taxon>Onygenales</taxon>
        <taxon>Ajellomycetaceae</taxon>
        <taxon>Paracoccidioides</taxon>
    </lineage>
</organism>
<dbReference type="GO" id="GO:1990140">
    <property type="term" value="C:molybdopterin synthase complex"/>
    <property type="evidence" value="ECO:0007669"/>
    <property type="project" value="UniProtKB-UniRule"/>
</dbReference>
<dbReference type="HAMAP" id="MF_03051">
    <property type="entry name" value="MOCS2A"/>
    <property type="match status" value="1"/>
</dbReference>
<dbReference type="Gene3D" id="3.10.20.30">
    <property type="match status" value="1"/>
</dbReference>
<dbReference type="VEuPathDB" id="FungiDB:PAAG_06837"/>
<dbReference type="GO" id="GO:0006777">
    <property type="term" value="P:Mo-molybdopterin cofactor biosynthetic process"/>
    <property type="evidence" value="ECO:0007669"/>
    <property type="project" value="UniProtKB-UniRule"/>
</dbReference>
<keyword evidence="1 5" id="KW-0963">Cytoplasm</keyword>
<feature type="modified residue" description="Glycyl adenylate; alternate" evidence="5">
    <location>
        <position position="100"/>
    </location>
</feature>
<dbReference type="STRING" id="502779.C1H7U6"/>
<dbReference type="eggNOG" id="ENOG502SD3I">
    <property type="taxonomic scope" value="Eukaryota"/>
</dbReference>
<dbReference type="SUPFAM" id="SSF54285">
    <property type="entry name" value="MoaD/ThiS"/>
    <property type="match status" value="1"/>
</dbReference>
<keyword evidence="4 5" id="KW-0501">Molybdenum cofactor biosynthesis</keyword>
<dbReference type="OrthoDB" id="5595860at2759"/>
<dbReference type="UniPathway" id="UPA00344"/>
<dbReference type="InterPro" id="IPR016155">
    <property type="entry name" value="Mopterin_synth/thiamin_S_b"/>
</dbReference>
<evidence type="ECO:0000313" key="6">
    <source>
        <dbReference type="EMBL" id="EEH36419.1"/>
    </source>
</evidence>
<name>C1H7U6_PARBA</name>
<dbReference type="GO" id="GO:0030366">
    <property type="term" value="F:molybdopterin synthase activity"/>
    <property type="evidence" value="ECO:0007669"/>
    <property type="project" value="UniProtKB-UniRule"/>
</dbReference>
<comment type="subunit">
    <text evidence="5">Heterotetramer; composed of 2 small (MOCS2A) and 2 large (MOCS2B) subunits.</text>
</comment>
<comment type="function">
    <text evidence="5">Acts as a sulfur carrier required for molybdopterin biosynthesis. Component of the molybdopterin synthase complex that catalyzes the conversion of precursor Z into molybdopterin by mediating the incorporation of 2 sulfur atoms into precursor Z to generate a dithiolene group. In the complex, serves as sulfur donor by being thiocarboxylated (-COSH) at its C-terminus by UBA4. After interaction with MOCS2B, the sulfur is then transferred to precursor Z to form molybdopterin.</text>
</comment>
<reference evidence="6 7" key="1">
    <citation type="journal article" date="2011" name="PLoS Genet.">
        <title>Comparative genomic analysis of human fungal pathogens causing paracoccidioidomycosis.</title>
        <authorList>
            <person name="Desjardins C.A."/>
            <person name="Champion M.D."/>
            <person name="Holder J.W."/>
            <person name="Muszewska A."/>
            <person name="Goldberg J."/>
            <person name="Bailao A.M."/>
            <person name="Brigido M.M."/>
            <person name="Ferreira M.E."/>
            <person name="Garcia A.M."/>
            <person name="Grynberg M."/>
            <person name="Gujja S."/>
            <person name="Heiman D.I."/>
            <person name="Henn M.R."/>
            <person name="Kodira C.D."/>
            <person name="Leon-Narvaez H."/>
            <person name="Longo L.V."/>
            <person name="Ma L.J."/>
            <person name="Malavazi I."/>
            <person name="Matsuo A.L."/>
            <person name="Morais F.V."/>
            <person name="Pereira M."/>
            <person name="Rodriguez-Brito S."/>
            <person name="Sakthikumar S."/>
            <person name="Salem-Izacc S.M."/>
            <person name="Sykes S.M."/>
            <person name="Teixeira M.M."/>
            <person name="Vallejo M.C."/>
            <person name="Walter M.E."/>
            <person name="Yandava C."/>
            <person name="Young S."/>
            <person name="Zeng Q."/>
            <person name="Zucker J."/>
            <person name="Felipe M.S."/>
            <person name="Goldman G.H."/>
            <person name="Haas B.J."/>
            <person name="McEwen J.G."/>
            <person name="Nino-Vega G."/>
            <person name="Puccia R."/>
            <person name="San-Blas G."/>
            <person name="Soares C.M."/>
            <person name="Birren B.W."/>
            <person name="Cuomo C.A."/>
        </authorList>
    </citation>
    <scope>NUCLEOTIDE SEQUENCE [LARGE SCALE GENOMIC DNA]</scope>
    <source>
        <strain evidence="7">ATCC MYA-826 / Pb01</strain>
    </source>
</reference>